<sequence length="61" mass="6716">MKKKQVHLKKKLILEKMVIASLVRQPEQVVGGAAFISQANTVCNTINYTVCNTVCENHACA</sequence>
<proteinExistence type="predicted"/>
<comment type="caution">
    <text evidence="1">The sequence shown here is derived from an EMBL/GenBank/DDBJ whole genome shotgun (WGS) entry which is preliminary data.</text>
</comment>
<dbReference type="AlphaFoldDB" id="A0A365XPA4"/>
<dbReference type="EMBL" id="QFFJ01000003">
    <property type="protein sequence ID" value="RBL88147.1"/>
    <property type="molecule type" value="Genomic_DNA"/>
</dbReference>
<organism evidence="1 2">
    <name type="scientific">Chitinophaga flava</name>
    <dbReference type="NCBI Taxonomy" id="2259036"/>
    <lineage>
        <taxon>Bacteria</taxon>
        <taxon>Pseudomonadati</taxon>
        <taxon>Bacteroidota</taxon>
        <taxon>Chitinophagia</taxon>
        <taxon>Chitinophagales</taxon>
        <taxon>Chitinophagaceae</taxon>
        <taxon>Chitinophaga</taxon>
    </lineage>
</organism>
<dbReference type="RefSeq" id="WP_113619974.1">
    <property type="nucleotide sequence ID" value="NZ_QFFJ01000003.1"/>
</dbReference>
<name>A0A365XPA4_9BACT</name>
<dbReference type="Proteomes" id="UP000253410">
    <property type="component" value="Unassembled WGS sequence"/>
</dbReference>
<evidence type="ECO:0000313" key="2">
    <source>
        <dbReference type="Proteomes" id="UP000253410"/>
    </source>
</evidence>
<gene>
    <name evidence="1" type="ORF">DF182_32010</name>
</gene>
<reference evidence="1 2" key="1">
    <citation type="submission" date="2018-05" db="EMBL/GenBank/DDBJ databases">
        <title>Chitinophaga sp. K3CV102501T nov., isolated from isolated from a monsoon evergreen broad-leaved forest soil.</title>
        <authorList>
            <person name="Lv Y."/>
        </authorList>
    </citation>
    <scope>NUCLEOTIDE SEQUENCE [LARGE SCALE GENOMIC DNA]</scope>
    <source>
        <strain evidence="1 2">GDMCC 1.1325</strain>
    </source>
</reference>
<evidence type="ECO:0008006" key="3">
    <source>
        <dbReference type="Google" id="ProtNLM"/>
    </source>
</evidence>
<dbReference type="OrthoDB" id="9924457at2"/>
<evidence type="ECO:0000313" key="1">
    <source>
        <dbReference type="EMBL" id="RBL88147.1"/>
    </source>
</evidence>
<keyword evidence="2" id="KW-1185">Reference proteome</keyword>
<accession>A0A365XPA4</accession>
<protein>
    <recommendedName>
        <fullName evidence="3">Class I lanthipeptide</fullName>
    </recommendedName>
</protein>